<accession>A0A371HSM7</accession>
<protein>
    <submittedName>
        <fullName evidence="2">Retrovirus-related Pol polyprotein from transposon 17.6</fullName>
    </submittedName>
</protein>
<dbReference type="PANTHER" id="PTHR35046">
    <property type="entry name" value="ZINC KNUCKLE (CCHC-TYPE) FAMILY PROTEIN"/>
    <property type="match status" value="1"/>
</dbReference>
<dbReference type="PANTHER" id="PTHR35046:SF9">
    <property type="entry name" value="RNA-DIRECTED DNA POLYMERASE"/>
    <property type="match status" value="1"/>
</dbReference>
<dbReference type="InterPro" id="IPR043502">
    <property type="entry name" value="DNA/RNA_pol_sf"/>
</dbReference>
<dbReference type="Proteomes" id="UP000257109">
    <property type="component" value="Unassembled WGS sequence"/>
</dbReference>
<dbReference type="AlphaFoldDB" id="A0A371HSM7"/>
<evidence type="ECO:0000313" key="3">
    <source>
        <dbReference type="Proteomes" id="UP000257109"/>
    </source>
</evidence>
<dbReference type="OrthoDB" id="415724at2759"/>
<dbReference type="STRING" id="157652.A0A371HSM7"/>
<dbReference type="EMBL" id="QJKJ01001812">
    <property type="protein sequence ID" value="RDY05800.1"/>
    <property type="molecule type" value="Genomic_DNA"/>
</dbReference>
<feature type="non-terminal residue" evidence="2">
    <location>
        <position position="1"/>
    </location>
</feature>
<dbReference type="Gene3D" id="3.30.70.270">
    <property type="match status" value="2"/>
</dbReference>
<dbReference type="InterPro" id="IPR041577">
    <property type="entry name" value="RT_RNaseH_2"/>
</dbReference>
<dbReference type="InterPro" id="IPR043128">
    <property type="entry name" value="Rev_trsase/Diguanyl_cyclase"/>
</dbReference>
<reference evidence="2" key="1">
    <citation type="submission" date="2018-05" db="EMBL/GenBank/DDBJ databases">
        <title>Draft genome of Mucuna pruriens seed.</title>
        <authorList>
            <person name="Nnadi N.E."/>
            <person name="Vos R."/>
            <person name="Hasami M.H."/>
            <person name="Devisetty U.K."/>
            <person name="Aguiy J.C."/>
        </authorList>
    </citation>
    <scope>NUCLEOTIDE SEQUENCE [LARGE SCALE GENOMIC DNA]</scope>
    <source>
        <strain evidence="2">JCA_2017</strain>
    </source>
</reference>
<comment type="caution">
    <text evidence="2">The sequence shown here is derived from an EMBL/GenBank/DDBJ whole genome shotgun (WGS) entry which is preliminary data.</text>
</comment>
<sequence length="188" mass="22228">MLPSTFMRLMIHILRSLIDKCVFAYFDNILVYSTRVDGILVGSRGIKMDEKKVKAIQIWLTPKNMSDVRSFHRLASFCKCFVKVFSTLAAPLNEIIRKDVGFKWEEPQERDRLTHVPILVIPNFHKSFELECDASNIGVKTVLLQEWNLISYFIEKLKVRALHVWQRYLLHEEFMVHSDHESLKHLRR</sequence>
<name>A0A371HSM7_MUCPR</name>
<keyword evidence="3" id="KW-1185">Reference proteome</keyword>
<feature type="domain" description="Reverse transcriptase/retrotransposon-derived protein RNase H-like" evidence="1">
    <location>
        <begin position="111"/>
        <end position="153"/>
    </location>
</feature>
<organism evidence="2 3">
    <name type="scientific">Mucuna pruriens</name>
    <name type="common">Velvet bean</name>
    <name type="synonym">Dolichos pruriens</name>
    <dbReference type="NCBI Taxonomy" id="157652"/>
    <lineage>
        <taxon>Eukaryota</taxon>
        <taxon>Viridiplantae</taxon>
        <taxon>Streptophyta</taxon>
        <taxon>Embryophyta</taxon>
        <taxon>Tracheophyta</taxon>
        <taxon>Spermatophyta</taxon>
        <taxon>Magnoliopsida</taxon>
        <taxon>eudicotyledons</taxon>
        <taxon>Gunneridae</taxon>
        <taxon>Pentapetalae</taxon>
        <taxon>rosids</taxon>
        <taxon>fabids</taxon>
        <taxon>Fabales</taxon>
        <taxon>Fabaceae</taxon>
        <taxon>Papilionoideae</taxon>
        <taxon>50 kb inversion clade</taxon>
        <taxon>NPAAA clade</taxon>
        <taxon>indigoferoid/millettioid clade</taxon>
        <taxon>Phaseoleae</taxon>
        <taxon>Mucuna</taxon>
    </lineage>
</organism>
<evidence type="ECO:0000259" key="1">
    <source>
        <dbReference type="Pfam" id="PF17919"/>
    </source>
</evidence>
<proteinExistence type="predicted"/>
<dbReference type="Pfam" id="PF17919">
    <property type="entry name" value="RT_RNaseH_2"/>
    <property type="match status" value="1"/>
</dbReference>
<gene>
    <name evidence="2" type="primary">pol</name>
    <name evidence="2" type="ORF">CR513_10323</name>
</gene>
<dbReference type="SUPFAM" id="SSF56672">
    <property type="entry name" value="DNA/RNA polymerases"/>
    <property type="match status" value="1"/>
</dbReference>
<evidence type="ECO:0000313" key="2">
    <source>
        <dbReference type="EMBL" id="RDY05800.1"/>
    </source>
</evidence>